<dbReference type="SUPFAM" id="SSF54695">
    <property type="entry name" value="POZ domain"/>
    <property type="match status" value="1"/>
</dbReference>
<evidence type="ECO:0000256" key="1">
    <source>
        <dbReference type="ARBA" id="ARBA00004184"/>
    </source>
</evidence>
<sequence length="283" mass="32398">MSYYEYTHHATDLEFQVLKHLLYLMGFAKKGVQQRVALALAHLCPIDDCRTIFIDNNGKRFYAHRVCLVKSDVFRARFYGGYREMEAKDIVVPDIKWDVFELMKRIIGVRNCDHQQWRQQLGALKPVCWASPLSMATSRPLCENGPMRYHCMANHLSVLDHTGIGFTILLRLSLRPALASLKLVTAIPSQILLGIPQTRFRLFGSREWPSMGSNLCHEDSNISDSVPCIRYLKDIHSISSSCRTKVVVRHAFIGENGDERHIIITFIMFLGANEYLRIGISLN</sequence>
<dbReference type="PANTHER" id="PTHR46710:SF1">
    <property type="entry name" value="ARM REPEAT PROTEIN INTERACTING WITH ABF2"/>
    <property type="match status" value="1"/>
</dbReference>
<organism evidence="4 5">
    <name type="scientific">Arachis hypogaea</name>
    <name type="common">Peanut</name>
    <dbReference type="NCBI Taxonomy" id="3818"/>
    <lineage>
        <taxon>Eukaryota</taxon>
        <taxon>Viridiplantae</taxon>
        <taxon>Streptophyta</taxon>
        <taxon>Embryophyta</taxon>
        <taxon>Tracheophyta</taxon>
        <taxon>Spermatophyta</taxon>
        <taxon>Magnoliopsida</taxon>
        <taxon>eudicotyledons</taxon>
        <taxon>Gunneridae</taxon>
        <taxon>Pentapetalae</taxon>
        <taxon>rosids</taxon>
        <taxon>fabids</taxon>
        <taxon>Fabales</taxon>
        <taxon>Fabaceae</taxon>
        <taxon>Papilionoideae</taxon>
        <taxon>50 kb inversion clade</taxon>
        <taxon>dalbergioids sensu lato</taxon>
        <taxon>Dalbergieae</taxon>
        <taxon>Pterocarpus clade</taxon>
        <taxon>Arachis</taxon>
    </lineage>
</organism>
<feature type="domain" description="BTB" evidence="3">
    <location>
        <begin position="49"/>
        <end position="107"/>
    </location>
</feature>
<dbReference type="GO" id="GO:0012505">
    <property type="term" value="C:endomembrane system"/>
    <property type="evidence" value="ECO:0007669"/>
    <property type="project" value="UniProtKB-SubCell"/>
</dbReference>
<accession>A0A6B9V7H3</accession>
<comment type="subcellular location">
    <subcellularLocation>
        <location evidence="1">Endomembrane system</location>
        <topology evidence="1">Peripheral membrane protein</topology>
    </subcellularLocation>
</comment>
<gene>
    <name evidence="4" type="ORF">DS421_19g652100</name>
</gene>
<evidence type="ECO:0000313" key="5">
    <source>
        <dbReference type="Proteomes" id="UP000464620"/>
    </source>
</evidence>
<dbReference type="InterPro" id="IPR000210">
    <property type="entry name" value="BTB/POZ_dom"/>
</dbReference>
<dbReference type="Proteomes" id="UP000464620">
    <property type="component" value="Chromosome B09"/>
</dbReference>
<evidence type="ECO:0000313" key="4">
    <source>
        <dbReference type="EMBL" id="QHN77370.1"/>
    </source>
</evidence>
<evidence type="ECO:0000259" key="3">
    <source>
        <dbReference type="PROSITE" id="PS50097"/>
    </source>
</evidence>
<reference evidence="4 5" key="1">
    <citation type="submission" date="2020-01" db="EMBL/GenBank/DDBJ databases">
        <title>Genome sequence of Arachis hypogaea, cultivar Shitouqi.</title>
        <authorList>
            <person name="Zhuang W."/>
            <person name="Chen H."/>
            <person name="Varshney R."/>
            <person name="Wang D."/>
            <person name="Ming R."/>
        </authorList>
    </citation>
    <scope>NUCLEOTIDE SEQUENCE [LARGE SCALE GENOMIC DNA]</scope>
    <source>
        <tissue evidence="4">Young leaf</tissue>
    </source>
</reference>
<dbReference type="PROSITE" id="PS50097">
    <property type="entry name" value="BTB"/>
    <property type="match status" value="1"/>
</dbReference>
<dbReference type="PANTHER" id="PTHR46710">
    <property type="entry name" value="ARM REPEAT PROTEIN INTERACTING WITH ABF2"/>
    <property type="match status" value="1"/>
</dbReference>
<name>A0A6B9V7H3_ARAHY</name>
<dbReference type="Pfam" id="PF00651">
    <property type="entry name" value="BTB"/>
    <property type="match status" value="1"/>
</dbReference>
<evidence type="ECO:0000256" key="2">
    <source>
        <dbReference type="ARBA" id="ARBA00004906"/>
    </source>
</evidence>
<comment type="pathway">
    <text evidence="2">Protein modification; protein ubiquitination.</text>
</comment>
<dbReference type="Gene3D" id="3.30.710.10">
    <property type="entry name" value="Potassium Channel Kv1.1, Chain A"/>
    <property type="match status" value="1"/>
</dbReference>
<protein>
    <submittedName>
        <fullName evidence="4">ARM REPEAT PROTEIN INTERACTING WITH</fullName>
    </submittedName>
</protein>
<dbReference type="InterPro" id="IPR044282">
    <property type="entry name" value="ABAP1/ARIA"/>
</dbReference>
<dbReference type="AlphaFoldDB" id="A0A6B9V7H3"/>
<proteinExistence type="predicted"/>
<dbReference type="EMBL" id="CP031001">
    <property type="protein sequence ID" value="QHN77370.1"/>
    <property type="molecule type" value="Genomic_DNA"/>
</dbReference>
<dbReference type="InterPro" id="IPR011333">
    <property type="entry name" value="SKP1/BTB/POZ_sf"/>
</dbReference>